<dbReference type="PANTHER" id="PTHR30522">
    <property type="entry name" value="NUCLEOSIDE TRIPHOSPHATE PYROPHOSPHOHYDROLASE"/>
    <property type="match status" value="1"/>
</dbReference>
<dbReference type="PIRSF" id="PIRSF002845">
    <property type="entry name" value="Ttrprl_mtas_MazG"/>
    <property type="match status" value="1"/>
</dbReference>
<dbReference type="NCBIfam" id="NF007113">
    <property type="entry name" value="PRK09562.1"/>
    <property type="match status" value="1"/>
</dbReference>
<dbReference type="STRING" id="1503.CLPU_12c00830"/>
<dbReference type="Pfam" id="PF00590">
    <property type="entry name" value="TP_methylase"/>
    <property type="match status" value="1"/>
</dbReference>
<dbReference type="Gene3D" id="3.40.1010.10">
    <property type="entry name" value="Cobalt-precorrin-4 Transmethylase, Domain 1"/>
    <property type="match status" value="1"/>
</dbReference>
<dbReference type="CDD" id="cd11529">
    <property type="entry name" value="NTP-PPase_MazG_Cterm"/>
    <property type="match status" value="1"/>
</dbReference>
<dbReference type="InterPro" id="IPR035013">
    <property type="entry name" value="YabN_N"/>
</dbReference>
<dbReference type="OrthoDB" id="9808939at2"/>
<dbReference type="InterPro" id="IPR035996">
    <property type="entry name" value="4pyrrol_Methylase_sf"/>
</dbReference>
<dbReference type="GO" id="GO:0046047">
    <property type="term" value="P:TTP catabolic process"/>
    <property type="evidence" value="ECO:0007669"/>
    <property type="project" value="TreeGrafter"/>
</dbReference>
<feature type="domain" description="NTP pyrophosphohydrolase MazG-like" evidence="2">
    <location>
        <begin position="256"/>
        <end position="329"/>
    </location>
</feature>
<dbReference type="AlphaFoldDB" id="A0A0L0W925"/>
<feature type="domain" description="Tetrapyrrole methylase" evidence="1">
    <location>
        <begin position="3"/>
        <end position="206"/>
    </location>
</feature>
<dbReference type="Pfam" id="PF03819">
    <property type="entry name" value="MazG"/>
    <property type="match status" value="2"/>
</dbReference>
<organism evidence="3 4">
    <name type="scientific">Gottschalkia purinilytica</name>
    <name type="common">Clostridium purinilyticum</name>
    <dbReference type="NCBI Taxonomy" id="1503"/>
    <lineage>
        <taxon>Bacteria</taxon>
        <taxon>Bacillati</taxon>
        <taxon>Bacillota</taxon>
        <taxon>Tissierellia</taxon>
        <taxon>Tissierellales</taxon>
        <taxon>Gottschalkiaceae</taxon>
        <taxon>Gottschalkia</taxon>
    </lineage>
</organism>
<dbReference type="InterPro" id="IPR024180">
    <property type="entry name" value="Tetrapyrrole_Mease/MazG_pred"/>
</dbReference>
<dbReference type="SUPFAM" id="SSF53790">
    <property type="entry name" value="Tetrapyrrole methylase"/>
    <property type="match status" value="1"/>
</dbReference>
<dbReference type="CDD" id="cd11528">
    <property type="entry name" value="NTP-PPase_MazG_Nterm"/>
    <property type="match status" value="1"/>
</dbReference>
<dbReference type="InterPro" id="IPR048011">
    <property type="entry name" value="NTP-PPase_MazG-like_C"/>
</dbReference>
<evidence type="ECO:0000313" key="4">
    <source>
        <dbReference type="Proteomes" id="UP000037267"/>
    </source>
</evidence>
<accession>A0A0L0W925</accession>
<dbReference type="Proteomes" id="UP000037267">
    <property type="component" value="Unassembled WGS sequence"/>
</dbReference>
<dbReference type="FunFam" id="1.10.287.1080:FF:000003">
    <property type="entry name" value="Nucleoside triphosphate pyrophosphohydrolase"/>
    <property type="match status" value="1"/>
</dbReference>
<dbReference type="GO" id="GO:0006203">
    <property type="term" value="P:dGTP catabolic process"/>
    <property type="evidence" value="ECO:0007669"/>
    <property type="project" value="TreeGrafter"/>
</dbReference>
<dbReference type="FunFam" id="1.10.287.1080:FF:000001">
    <property type="entry name" value="Nucleoside triphosphate pyrophosphohydrolase"/>
    <property type="match status" value="1"/>
</dbReference>
<evidence type="ECO:0000259" key="1">
    <source>
        <dbReference type="Pfam" id="PF00590"/>
    </source>
</evidence>
<sequence length="492" mass="57226">MAKIVIIGLGPGDIGSLTMEAVERITDGNKVFLRTDKHPTVKYLREKQIDYETYDHIYEEEEDFDKVYQTIVNDLFEKSQKYGIINYCVPGHPLVAERTVSILMDMNNKGIIDLDIIPGLSFIEPVILSVGCDPVNGLKIVDGLDILEQNIDINVDNIVTQVYNRARASELKLQLMDIYGDEYQIYVIKSAGIKEEEKKVKIPLYQVDRLDWIDYLTSMYIPKMKKEEKNKYDMNNLLRIMEILRSKEGCPWDAKQTHESLRQYLIEEAYEVVDAIDSEDIDGIVEELGDVLLQVVFHSQIGKEEGYFNIWDVISGICNKLISRHPHVFSDYQANNSQEALESWNEIKAKEKDFKTYTDRLKDVPRVLPGLMRSYKIQKRAADVGFDWNDISGAIEKLHEEFQEVQYELNENNKERIEEEIGDFIFATVNVCRFLDIDPENALNKAINKFIERFEFIEKESIKMDKDIKTMNLEEMNSLWDKAKIHKISKKN</sequence>
<evidence type="ECO:0000313" key="3">
    <source>
        <dbReference type="EMBL" id="KNF07810.1"/>
    </source>
</evidence>
<dbReference type="GO" id="GO:0046052">
    <property type="term" value="P:UTP catabolic process"/>
    <property type="evidence" value="ECO:0007669"/>
    <property type="project" value="TreeGrafter"/>
</dbReference>
<dbReference type="GO" id="GO:0047429">
    <property type="term" value="F:nucleoside triphosphate diphosphatase activity"/>
    <property type="evidence" value="ECO:0007669"/>
    <property type="project" value="InterPro"/>
</dbReference>
<dbReference type="InterPro" id="IPR048015">
    <property type="entry name" value="NTP-PPase_MazG-like_N"/>
</dbReference>
<reference evidence="4" key="1">
    <citation type="submission" date="2015-07" db="EMBL/GenBank/DDBJ databases">
        <title>Draft genome sequence of the purine-degrading Gottschalkia purinilyticum DSM 1384 (formerly Clostridium purinilyticum).</title>
        <authorList>
            <person name="Poehlein A."/>
            <person name="Schiel-Bengelsdorf B."/>
            <person name="Bengelsdorf F.R."/>
            <person name="Daniel R."/>
            <person name="Duerre P."/>
        </authorList>
    </citation>
    <scope>NUCLEOTIDE SEQUENCE [LARGE SCALE GENOMIC DNA]</scope>
    <source>
        <strain evidence="4">DSM 1384</strain>
    </source>
</reference>
<dbReference type="GO" id="GO:0046076">
    <property type="term" value="P:dTTP catabolic process"/>
    <property type="evidence" value="ECO:0007669"/>
    <property type="project" value="TreeGrafter"/>
</dbReference>
<dbReference type="PATRIC" id="fig|1503.3.peg.368"/>
<dbReference type="GO" id="GO:0006950">
    <property type="term" value="P:response to stress"/>
    <property type="evidence" value="ECO:0007669"/>
    <property type="project" value="UniProtKB-ARBA"/>
</dbReference>
<name>A0A0L0W925_GOTPU</name>
<dbReference type="GO" id="GO:0046081">
    <property type="term" value="P:dUTP catabolic process"/>
    <property type="evidence" value="ECO:0007669"/>
    <property type="project" value="TreeGrafter"/>
</dbReference>
<gene>
    <name evidence="3" type="ORF">CLPU_12c00830</name>
</gene>
<dbReference type="InterPro" id="IPR004518">
    <property type="entry name" value="MazG-like_dom"/>
</dbReference>
<dbReference type="InterPro" id="IPR014777">
    <property type="entry name" value="4pyrrole_Mease_sub1"/>
</dbReference>
<dbReference type="InterPro" id="IPR000878">
    <property type="entry name" value="4pyrrol_Mease"/>
</dbReference>
<dbReference type="GO" id="GO:0046061">
    <property type="term" value="P:dATP catabolic process"/>
    <property type="evidence" value="ECO:0007669"/>
    <property type="project" value="TreeGrafter"/>
</dbReference>
<dbReference type="NCBIfam" id="TIGR00444">
    <property type="entry name" value="mazG"/>
    <property type="match status" value="1"/>
</dbReference>
<dbReference type="CDD" id="cd11723">
    <property type="entry name" value="YabN_N_like"/>
    <property type="match status" value="1"/>
</dbReference>
<comment type="caution">
    <text evidence="3">The sequence shown here is derived from an EMBL/GenBank/DDBJ whole genome shotgun (WGS) entry which is preliminary data.</text>
</comment>
<dbReference type="RefSeq" id="WP_050355933.1">
    <property type="nucleotide sequence ID" value="NZ_LGSS01000012.1"/>
</dbReference>
<protein>
    <submittedName>
        <fullName evidence="3">MazG family protein</fullName>
    </submittedName>
</protein>
<dbReference type="GO" id="GO:0008168">
    <property type="term" value="F:methyltransferase activity"/>
    <property type="evidence" value="ECO:0007669"/>
    <property type="project" value="InterPro"/>
</dbReference>
<dbReference type="EMBL" id="LGSS01000012">
    <property type="protein sequence ID" value="KNF07810.1"/>
    <property type="molecule type" value="Genomic_DNA"/>
</dbReference>
<feature type="domain" description="NTP pyrophosphohydrolase MazG-like" evidence="2">
    <location>
        <begin position="395"/>
        <end position="453"/>
    </location>
</feature>
<dbReference type="PANTHER" id="PTHR30522:SF0">
    <property type="entry name" value="NUCLEOSIDE TRIPHOSPHATE PYROPHOSPHOHYDROLASE"/>
    <property type="match status" value="1"/>
</dbReference>
<proteinExistence type="predicted"/>
<dbReference type="SUPFAM" id="SSF101386">
    <property type="entry name" value="all-alpha NTP pyrophosphatases"/>
    <property type="match status" value="2"/>
</dbReference>
<keyword evidence="4" id="KW-1185">Reference proteome</keyword>
<evidence type="ECO:0000259" key="2">
    <source>
        <dbReference type="Pfam" id="PF03819"/>
    </source>
</evidence>
<dbReference type="Gene3D" id="1.10.287.1080">
    <property type="entry name" value="MazG-like"/>
    <property type="match status" value="2"/>
</dbReference>
<dbReference type="InterPro" id="IPR011551">
    <property type="entry name" value="NTP_PyrPHydrolase_MazG"/>
</dbReference>